<feature type="transmembrane region" description="Helical" evidence="5">
    <location>
        <begin position="158"/>
        <end position="179"/>
    </location>
</feature>
<dbReference type="InterPro" id="IPR049680">
    <property type="entry name" value="FLVCR1-2_SLC49-like"/>
</dbReference>
<dbReference type="SUPFAM" id="SSF103473">
    <property type="entry name" value="MFS general substrate transporter"/>
    <property type="match status" value="1"/>
</dbReference>
<dbReference type="GO" id="GO:0016020">
    <property type="term" value="C:membrane"/>
    <property type="evidence" value="ECO:0007669"/>
    <property type="project" value="UniProtKB-SubCell"/>
</dbReference>
<feature type="transmembrane region" description="Helical" evidence="5">
    <location>
        <begin position="228"/>
        <end position="248"/>
    </location>
</feature>
<reference evidence="6 7" key="1">
    <citation type="submission" date="2017-03" db="EMBL/GenBank/DDBJ databases">
        <title>Widespread Adenine N6-methylation of Active Genes in Fungi.</title>
        <authorList>
            <consortium name="DOE Joint Genome Institute"/>
            <person name="Mondo S.J."/>
            <person name="Dannebaum R.O."/>
            <person name="Kuo R.C."/>
            <person name="Louie K.B."/>
            <person name="Bewick A.J."/>
            <person name="Labutti K."/>
            <person name="Haridas S."/>
            <person name="Kuo A."/>
            <person name="Salamov A."/>
            <person name="Ahrendt S.R."/>
            <person name="Lau R."/>
            <person name="Bowen B.P."/>
            <person name="Lipzen A."/>
            <person name="Sullivan W."/>
            <person name="Andreopoulos W.B."/>
            <person name="Clum A."/>
            <person name="Lindquist E."/>
            <person name="Daum C."/>
            <person name="Northen T.R."/>
            <person name="Ramamoorthy G."/>
            <person name="Schmitz R.J."/>
            <person name="Gryganskyi A."/>
            <person name="Culley D."/>
            <person name="Magnuson J."/>
            <person name="James T.Y."/>
            <person name="O'Malley M.A."/>
            <person name="Stajich J.E."/>
            <person name="Spatafora J.W."/>
            <person name="Visel A."/>
            <person name="Grigoriev I.V."/>
        </authorList>
    </citation>
    <scope>NUCLEOTIDE SEQUENCE [LARGE SCALE GENOMIC DNA]</scope>
    <source>
        <strain evidence="6 7">NRRL Y-17943</strain>
    </source>
</reference>
<keyword evidence="4 5" id="KW-0472">Membrane</keyword>
<dbReference type="OrthoDB" id="422206at2759"/>
<evidence type="ECO:0000256" key="3">
    <source>
        <dbReference type="ARBA" id="ARBA00022989"/>
    </source>
</evidence>
<proteinExistence type="predicted"/>
<feature type="transmembrane region" description="Helical" evidence="5">
    <location>
        <begin position="281"/>
        <end position="304"/>
    </location>
</feature>
<dbReference type="InterPro" id="IPR011701">
    <property type="entry name" value="MFS"/>
</dbReference>
<feature type="transmembrane region" description="Helical" evidence="5">
    <location>
        <begin position="410"/>
        <end position="429"/>
    </location>
</feature>
<dbReference type="GeneID" id="33554937"/>
<keyword evidence="7" id="KW-1185">Reference proteome</keyword>
<name>A0A1Y1UPX0_9TREE</name>
<feature type="transmembrane region" description="Helical" evidence="5">
    <location>
        <begin position="130"/>
        <end position="146"/>
    </location>
</feature>
<dbReference type="PANTHER" id="PTHR10924">
    <property type="entry name" value="MAJOR FACILITATOR SUPERFAMILY PROTEIN-RELATED"/>
    <property type="match status" value="1"/>
</dbReference>
<evidence type="ECO:0000256" key="4">
    <source>
        <dbReference type="ARBA" id="ARBA00023136"/>
    </source>
</evidence>
<comment type="subcellular location">
    <subcellularLocation>
        <location evidence="1">Membrane</location>
        <topology evidence="1">Multi-pass membrane protein</topology>
    </subcellularLocation>
</comment>
<evidence type="ECO:0000313" key="6">
    <source>
        <dbReference type="EMBL" id="ORX39554.1"/>
    </source>
</evidence>
<feature type="transmembrane region" description="Helical" evidence="5">
    <location>
        <begin position="371"/>
        <end position="390"/>
    </location>
</feature>
<dbReference type="EMBL" id="NBSH01000002">
    <property type="protein sequence ID" value="ORX39554.1"/>
    <property type="molecule type" value="Genomic_DNA"/>
</dbReference>
<organism evidence="6 7">
    <name type="scientific">Kockovaella imperatae</name>
    <dbReference type="NCBI Taxonomy" id="4999"/>
    <lineage>
        <taxon>Eukaryota</taxon>
        <taxon>Fungi</taxon>
        <taxon>Dikarya</taxon>
        <taxon>Basidiomycota</taxon>
        <taxon>Agaricomycotina</taxon>
        <taxon>Tremellomycetes</taxon>
        <taxon>Tremellales</taxon>
        <taxon>Cuniculitremaceae</taxon>
        <taxon>Kockovaella</taxon>
    </lineage>
</organism>
<comment type="caution">
    <text evidence="6">The sequence shown here is derived from an EMBL/GenBank/DDBJ whole genome shotgun (WGS) entry which is preliminary data.</text>
</comment>
<dbReference type="GO" id="GO:0022857">
    <property type="term" value="F:transmembrane transporter activity"/>
    <property type="evidence" value="ECO:0007669"/>
    <property type="project" value="InterPro"/>
</dbReference>
<feature type="transmembrane region" description="Helical" evidence="5">
    <location>
        <begin position="441"/>
        <end position="462"/>
    </location>
</feature>
<dbReference type="InterPro" id="IPR036259">
    <property type="entry name" value="MFS_trans_sf"/>
</dbReference>
<feature type="transmembrane region" description="Helical" evidence="5">
    <location>
        <begin position="316"/>
        <end position="336"/>
    </location>
</feature>
<protein>
    <submittedName>
        <fullName evidence="6">Major facilitator superfamily domain-containing protein</fullName>
    </submittedName>
</protein>
<sequence>MSENEFDNSRLADSTSAAVNIPEFRTAGDDKILQDKGFDGAFLTISSVPRSTLPEYTLYKRRFIALAQLSLLNIIVSWCWLTFSASSTTTAQYFGTSESNVNWLSTGFLFAFVAASPATLWTLNRGPKPAMLTASVLLIVGVWIRYGAARLGQRDSSAFGLLVFGQVIIGLAQPFVLIAPTRFSHLWFSEKGRITATAVASLANPLGGALAQLIGPLILTDPSKTPQLVLYVAIITSAICSLTIWVPAAPPTPPSASSIIQSDPLTLTAVKTTLRNSSFHLLVWAFMVYVSAFNATSSLLNQILEPYGYTENEAGIDGAVLIAVGLVSSAIASPVIDRFPRLRLPVIKICVFLIGSMYLALIFVPATRTMAAPYAVSAIIGSASFIILPLALEMMVDACHPIGPELSSTIAWAVSQLGGGIFIVVMNALKAGPNASPPYTMRYALVFQAAIAWVVLPLPMMLGVPRFKIV</sequence>
<keyword evidence="3 5" id="KW-1133">Transmembrane helix</keyword>
<evidence type="ECO:0000256" key="2">
    <source>
        <dbReference type="ARBA" id="ARBA00022692"/>
    </source>
</evidence>
<feature type="transmembrane region" description="Helical" evidence="5">
    <location>
        <begin position="103"/>
        <end position="123"/>
    </location>
</feature>
<evidence type="ECO:0000256" key="1">
    <source>
        <dbReference type="ARBA" id="ARBA00004141"/>
    </source>
</evidence>
<dbReference type="Proteomes" id="UP000193218">
    <property type="component" value="Unassembled WGS sequence"/>
</dbReference>
<dbReference type="PANTHER" id="PTHR10924:SF6">
    <property type="entry name" value="SOLUTE CARRIER FAMILY 49 MEMBER A3"/>
    <property type="match status" value="1"/>
</dbReference>
<dbReference type="AlphaFoldDB" id="A0A1Y1UPX0"/>
<feature type="transmembrane region" description="Helical" evidence="5">
    <location>
        <begin position="63"/>
        <end position="83"/>
    </location>
</feature>
<gene>
    <name evidence="6" type="ORF">BD324DRAFT_575490</name>
</gene>
<dbReference type="Pfam" id="PF07690">
    <property type="entry name" value="MFS_1"/>
    <property type="match status" value="1"/>
</dbReference>
<evidence type="ECO:0000256" key="5">
    <source>
        <dbReference type="SAM" id="Phobius"/>
    </source>
</evidence>
<feature type="transmembrane region" description="Helical" evidence="5">
    <location>
        <begin position="342"/>
        <end position="364"/>
    </location>
</feature>
<dbReference type="InParanoid" id="A0A1Y1UPX0"/>
<evidence type="ECO:0000313" key="7">
    <source>
        <dbReference type="Proteomes" id="UP000193218"/>
    </source>
</evidence>
<accession>A0A1Y1UPX0</accession>
<dbReference type="RefSeq" id="XP_021873339.1">
    <property type="nucleotide sequence ID" value="XM_022013129.1"/>
</dbReference>
<dbReference type="Gene3D" id="1.20.1250.20">
    <property type="entry name" value="MFS general substrate transporter like domains"/>
    <property type="match status" value="2"/>
</dbReference>
<keyword evidence="2 5" id="KW-0812">Transmembrane</keyword>